<name>A0A5N7B0L2_9EURO</name>
<evidence type="ECO:0000313" key="2">
    <source>
        <dbReference type="Proteomes" id="UP000326198"/>
    </source>
</evidence>
<dbReference type="Proteomes" id="UP000326198">
    <property type="component" value="Unassembled WGS sequence"/>
</dbReference>
<reference evidence="1 2" key="1">
    <citation type="submission" date="2019-04" db="EMBL/GenBank/DDBJ databases">
        <title>Friends and foes A comparative genomics studyof 23 Aspergillus species from section Flavi.</title>
        <authorList>
            <consortium name="DOE Joint Genome Institute"/>
            <person name="Kjaerbolling I."/>
            <person name="Vesth T."/>
            <person name="Frisvad J.C."/>
            <person name="Nybo J.L."/>
            <person name="Theobald S."/>
            <person name="Kildgaard S."/>
            <person name="Isbrandt T."/>
            <person name="Kuo A."/>
            <person name="Sato A."/>
            <person name="Lyhne E.K."/>
            <person name="Kogle M.E."/>
            <person name="Wiebenga A."/>
            <person name="Kun R.S."/>
            <person name="Lubbers R.J."/>
            <person name="Makela M.R."/>
            <person name="Barry K."/>
            <person name="Chovatia M."/>
            <person name="Clum A."/>
            <person name="Daum C."/>
            <person name="Haridas S."/>
            <person name="He G."/>
            <person name="LaButti K."/>
            <person name="Lipzen A."/>
            <person name="Mondo S."/>
            <person name="Riley R."/>
            <person name="Salamov A."/>
            <person name="Simmons B.A."/>
            <person name="Magnuson J.K."/>
            <person name="Henrissat B."/>
            <person name="Mortensen U.H."/>
            <person name="Larsen T.O."/>
            <person name="Devries R.P."/>
            <person name="Grigoriev I.V."/>
            <person name="Machida M."/>
            <person name="Baker S.E."/>
            <person name="Andersen M.R."/>
        </authorList>
    </citation>
    <scope>NUCLEOTIDE SEQUENCE [LARGE SCALE GENOMIC DNA]</scope>
    <source>
        <strain evidence="1 2">IBT 29228</strain>
    </source>
</reference>
<dbReference type="AlphaFoldDB" id="A0A5N7B0L2"/>
<gene>
    <name evidence="1" type="ORF">BDV26DRAFT_22971</name>
</gene>
<dbReference type="EMBL" id="ML736267">
    <property type="protein sequence ID" value="KAE8375156.1"/>
    <property type="molecule type" value="Genomic_DNA"/>
</dbReference>
<accession>A0A5N7B0L2</accession>
<proteinExistence type="predicted"/>
<evidence type="ECO:0000313" key="1">
    <source>
        <dbReference type="EMBL" id="KAE8375156.1"/>
    </source>
</evidence>
<protein>
    <submittedName>
        <fullName evidence="1">Uncharacterized protein</fullName>
    </submittedName>
</protein>
<organism evidence="1 2">
    <name type="scientific">Aspergillus bertholletiae</name>
    <dbReference type="NCBI Taxonomy" id="1226010"/>
    <lineage>
        <taxon>Eukaryota</taxon>
        <taxon>Fungi</taxon>
        <taxon>Dikarya</taxon>
        <taxon>Ascomycota</taxon>
        <taxon>Pezizomycotina</taxon>
        <taxon>Eurotiomycetes</taxon>
        <taxon>Eurotiomycetidae</taxon>
        <taxon>Eurotiales</taxon>
        <taxon>Aspergillaceae</taxon>
        <taxon>Aspergillus</taxon>
        <taxon>Aspergillus subgen. Circumdati</taxon>
    </lineage>
</organism>
<keyword evidence="2" id="KW-1185">Reference proteome</keyword>
<sequence>MSVVFQTLNKSGERLLTVQEFSVVLYPRVLNRRFPCITQCHGGYLRHEPLLRDPIAIATVVFPAEKDEGENAEKSRLPNCMRVESSRINDKSGARGGSLSLRWRNSLPFLLVDSPPSLYVLLQSFCSSIPR</sequence>